<evidence type="ECO:0000256" key="3">
    <source>
        <dbReference type="RuleBase" id="RU000363"/>
    </source>
</evidence>
<dbReference type="RefSeq" id="WP_141848195.1">
    <property type="nucleotide sequence ID" value="NZ_BAAAPR010000004.1"/>
</dbReference>
<dbReference type="Pfam" id="PF00106">
    <property type="entry name" value="adh_short"/>
    <property type="match status" value="1"/>
</dbReference>
<dbReference type="OrthoDB" id="9797538at2"/>
<keyword evidence="5" id="KW-1185">Reference proteome</keyword>
<dbReference type="InterPro" id="IPR002347">
    <property type="entry name" value="SDR_fam"/>
</dbReference>
<dbReference type="PANTHER" id="PTHR43086:SF3">
    <property type="entry name" value="NADP-DEPENDENT 3-HYDROXY ACID DEHYDROGENASE YDFG"/>
    <property type="match status" value="1"/>
</dbReference>
<comment type="similarity">
    <text evidence="1 3">Belongs to the short-chain dehydrogenases/reductases (SDR) family.</text>
</comment>
<accession>A0A542E056</accession>
<proteinExistence type="inferred from homology"/>
<evidence type="ECO:0000256" key="1">
    <source>
        <dbReference type="ARBA" id="ARBA00006484"/>
    </source>
</evidence>
<dbReference type="PRINTS" id="PR00081">
    <property type="entry name" value="GDHRDH"/>
</dbReference>
<evidence type="ECO:0000313" key="4">
    <source>
        <dbReference type="EMBL" id="TQJ08713.1"/>
    </source>
</evidence>
<dbReference type="Proteomes" id="UP000317893">
    <property type="component" value="Unassembled WGS sequence"/>
</dbReference>
<dbReference type="GO" id="GO:0016491">
    <property type="term" value="F:oxidoreductase activity"/>
    <property type="evidence" value="ECO:0007669"/>
    <property type="project" value="UniProtKB-KW"/>
</dbReference>
<dbReference type="PRINTS" id="PR00080">
    <property type="entry name" value="SDRFAMILY"/>
</dbReference>
<keyword evidence="2" id="KW-0560">Oxidoreductase</keyword>
<dbReference type="PANTHER" id="PTHR43086">
    <property type="entry name" value="VERY-LONG-CHAIN 3-OXOOACYL-COA REDUCTASE"/>
    <property type="match status" value="1"/>
</dbReference>
<dbReference type="Gene3D" id="3.40.50.720">
    <property type="entry name" value="NAD(P)-binding Rossmann-like Domain"/>
    <property type="match status" value="1"/>
</dbReference>
<dbReference type="AlphaFoldDB" id="A0A542E056"/>
<evidence type="ECO:0000256" key="2">
    <source>
        <dbReference type="ARBA" id="ARBA00023002"/>
    </source>
</evidence>
<comment type="caution">
    <text evidence="4">The sequence shown here is derived from an EMBL/GenBank/DDBJ whole genome shotgun (WGS) entry which is preliminary data.</text>
</comment>
<evidence type="ECO:0008006" key="6">
    <source>
        <dbReference type="Google" id="ProtNLM"/>
    </source>
</evidence>
<dbReference type="CDD" id="cd05233">
    <property type="entry name" value="SDR_c"/>
    <property type="match status" value="1"/>
</dbReference>
<evidence type="ECO:0000313" key="5">
    <source>
        <dbReference type="Proteomes" id="UP000317893"/>
    </source>
</evidence>
<dbReference type="EMBL" id="VFMN01000001">
    <property type="protein sequence ID" value="TQJ08713.1"/>
    <property type="molecule type" value="Genomic_DNA"/>
</dbReference>
<dbReference type="SUPFAM" id="SSF51735">
    <property type="entry name" value="NAD(P)-binding Rossmann-fold domains"/>
    <property type="match status" value="1"/>
</dbReference>
<sequence>MSWVLVTGATAGIGAQFAGVLAEKGHDVVLVARDRARLENVSDDLRRTYGVATEILVADLADRAQVGKVAERLADEAEPIDLLVNNAGFGMSRSFLRNPVEQEEELIDVLCRAVLVLSHAAATAMRARGRGAIVNVSSVAGFAAMGTYSAAKSWVTVFSESLGTELAGTGVTVTALCPGFVRTEFHERAGIDMGALPGPMWLDARRLVVDALDDVARGRLVSVPGRSYRLLVAAMRLVPRSVVRRGSRSVQKRRNHERNS</sequence>
<protein>
    <recommendedName>
        <fullName evidence="6">Short-subunit dehydrogenase</fullName>
    </recommendedName>
</protein>
<dbReference type="PIRSF" id="PIRSF000126">
    <property type="entry name" value="11-beta-HSD1"/>
    <property type="match status" value="1"/>
</dbReference>
<gene>
    <name evidence="4" type="ORF">FB458_1805</name>
</gene>
<organism evidence="4 5">
    <name type="scientific">Lapillicoccus jejuensis</name>
    <dbReference type="NCBI Taxonomy" id="402171"/>
    <lineage>
        <taxon>Bacteria</taxon>
        <taxon>Bacillati</taxon>
        <taxon>Actinomycetota</taxon>
        <taxon>Actinomycetes</taxon>
        <taxon>Micrococcales</taxon>
        <taxon>Intrasporangiaceae</taxon>
        <taxon>Lapillicoccus</taxon>
    </lineage>
</organism>
<dbReference type="InterPro" id="IPR036291">
    <property type="entry name" value="NAD(P)-bd_dom_sf"/>
</dbReference>
<name>A0A542E056_9MICO</name>
<reference evidence="4 5" key="1">
    <citation type="submission" date="2019-06" db="EMBL/GenBank/DDBJ databases">
        <title>Sequencing the genomes of 1000 actinobacteria strains.</title>
        <authorList>
            <person name="Klenk H.-P."/>
        </authorList>
    </citation>
    <scope>NUCLEOTIDE SEQUENCE [LARGE SCALE GENOMIC DNA]</scope>
    <source>
        <strain evidence="4 5">DSM 18607</strain>
    </source>
</reference>